<accession>A0A0E3FH50</accession>
<keyword evidence="2" id="KW-1185">Reference proteome</keyword>
<protein>
    <submittedName>
        <fullName evidence="1">Uncharacterized protein</fullName>
    </submittedName>
</protein>
<dbReference type="RefSeq" id="YP_009140808.1">
    <property type="nucleotide sequence ID" value="NC_027132.1"/>
</dbReference>
<proteinExistence type="predicted"/>
<reference evidence="1 2" key="1">
    <citation type="submission" date="2013-12" db="EMBL/GenBank/DDBJ databases">
        <title>Ecological redundancy of diverse viral populations within a natural community.</title>
        <authorList>
            <person name="Gregory A.C."/>
            <person name="LaButti K."/>
            <person name="Copeland A."/>
            <person name="Woyke T."/>
            <person name="Sullivan M.B."/>
        </authorList>
    </citation>
    <scope>NUCLEOTIDE SEQUENCE [LARGE SCALE GENOMIC DNA]</scope>
    <source>
        <strain evidence="1">Syn7803US120</strain>
    </source>
</reference>
<dbReference type="Proteomes" id="UP000033009">
    <property type="component" value="Segment"/>
</dbReference>
<name>A0A0E3FH50_9CAUD</name>
<evidence type="ECO:0000313" key="2">
    <source>
        <dbReference type="Proteomes" id="UP000033009"/>
    </source>
</evidence>
<gene>
    <name evidence="1" type="ORF">Syn7803US120_19</name>
</gene>
<organism evidence="1 2">
    <name type="scientific">Synechococcus phage ACG-2014i</name>
    <dbReference type="NCBI Taxonomy" id="1493513"/>
    <lineage>
        <taxon>Viruses</taxon>
        <taxon>Duplodnaviria</taxon>
        <taxon>Heunggongvirae</taxon>
        <taxon>Uroviricota</taxon>
        <taxon>Caudoviricetes</taxon>
        <taxon>Pantevenvirales</taxon>
        <taxon>Kyanoviridae</taxon>
        <taxon>Chalconvirus</taxon>
        <taxon>Chalconvirus acg2014i</taxon>
    </lineage>
</organism>
<dbReference type="GeneID" id="24404866"/>
<dbReference type="KEGG" id="vg:24404866"/>
<sequence>MKHCDNYYVKFDDDELRQILKEISNEEVKERIRSSLGETIDPIDKFHATIAYYNNEV</sequence>
<dbReference type="EMBL" id="KJ019082">
    <property type="protein sequence ID" value="AIX26740.1"/>
    <property type="molecule type" value="Genomic_DNA"/>
</dbReference>
<evidence type="ECO:0000313" key="1">
    <source>
        <dbReference type="EMBL" id="AIX26740.1"/>
    </source>
</evidence>